<dbReference type="PANTHER" id="PTHR47287">
    <property type="entry name" value="C2H2 AND C2HC ZINC FINGERS SUPERFAMILY PROTEIN"/>
    <property type="match status" value="1"/>
</dbReference>
<gene>
    <name evidence="8" type="ORF">HS088_TW09G01420</name>
</gene>
<keyword evidence="2" id="KW-0479">Metal-binding</keyword>
<dbReference type="Gene3D" id="3.30.160.60">
    <property type="entry name" value="Classic Zinc Finger"/>
    <property type="match status" value="1"/>
</dbReference>
<dbReference type="InterPro" id="IPR036236">
    <property type="entry name" value="Znf_C2H2_sf"/>
</dbReference>
<evidence type="ECO:0000256" key="2">
    <source>
        <dbReference type="ARBA" id="ARBA00022723"/>
    </source>
</evidence>
<keyword evidence="3 6" id="KW-0863">Zinc-finger</keyword>
<dbReference type="AlphaFoldDB" id="A0A7J7DAG0"/>
<name>A0A7J7DAG0_TRIWF</name>
<dbReference type="GO" id="GO:0005634">
    <property type="term" value="C:nucleus"/>
    <property type="evidence" value="ECO:0007669"/>
    <property type="project" value="UniProtKB-SubCell"/>
</dbReference>
<feature type="domain" description="C2H2-type" evidence="7">
    <location>
        <begin position="75"/>
        <end position="102"/>
    </location>
</feature>
<dbReference type="InterPro" id="IPR013087">
    <property type="entry name" value="Znf_C2H2_type"/>
</dbReference>
<comment type="subcellular location">
    <subcellularLocation>
        <location evidence="1">Nucleus</location>
    </subcellularLocation>
</comment>
<evidence type="ECO:0000256" key="3">
    <source>
        <dbReference type="ARBA" id="ARBA00022771"/>
    </source>
</evidence>
<dbReference type="Proteomes" id="UP000593562">
    <property type="component" value="Unassembled WGS sequence"/>
</dbReference>
<dbReference type="InterPro" id="IPR044246">
    <property type="entry name" value="ZFP3-like"/>
</dbReference>
<evidence type="ECO:0000256" key="6">
    <source>
        <dbReference type="PROSITE-ProRule" id="PRU00042"/>
    </source>
</evidence>
<proteinExistence type="predicted"/>
<evidence type="ECO:0000256" key="1">
    <source>
        <dbReference type="ARBA" id="ARBA00004123"/>
    </source>
</evidence>
<dbReference type="InParanoid" id="A0A7J7DAG0"/>
<dbReference type="GO" id="GO:0009788">
    <property type="term" value="P:negative regulation of abscisic acid-activated signaling pathway"/>
    <property type="evidence" value="ECO:0007669"/>
    <property type="project" value="InterPro"/>
</dbReference>
<dbReference type="GO" id="GO:0008270">
    <property type="term" value="F:zinc ion binding"/>
    <property type="evidence" value="ECO:0007669"/>
    <property type="project" value="UniProtKB-KW"/>
</dbReference>
<evidence type="ECO:0000313" key="8">
    <source>
        <dbReference type="EMBL" id="KAF5743352.1"/>
    </source>
</evidence>
<protein>
    <submittedName>
        <fullName evidence="8">Zinc finger protein 3-like</fullName>
    </submittedName>
</protein>
<reference evidence="8 9" key="1">
    <citation type="journal article" date="2020" name="Nat. Commun.">
        <title>Genome of Tripterygium wilfordii and identification of cytochrome P450 involved in triptolide biosynthesis.</title>
        <authorList>
            <person name="Tu L."/>
            <person name="Su P."/>
            <person name="Zhang Z."/>
            <person name="Gao L."/>
            <person name="Wang J."/>
            <person name="Hu T."/>
            <person name="Zhou J."/>
            <person name="Zhang Y."/>
            <person name="Zhao Y."/>
            <person name="Liu Y."/>
            <person name="Song Y."/>
            <person name="Tong Y."/>
            <person name="Lu Y."/>
            <person name="Yang J."/>
            <person name="Xu C."/>
            <person name="Jia M."/>
            <person name="Peters R.J."/>
            <person name="Huang L."/>
            <person name="Gao W."/>
        </authorList>
    </citation>
    <scope>NUCLEOTIDE SEQUENCE [LARGE SCALE GENOMIC DNA]</scope>
    <source>
        <strain evidence="9">cv. XIE 37</strain>
        <tissue evidence="8">Leaf</tissue>
    </source>
</reference>
<comment type="caution">
    <text evidence="8">The sequence shown here is derived from an EMBL/GenBank/DDBJ whole genome shotgun (WGS) entry which is preliminary data.</text>
</comment>
<dbReference type="OrthoDB" id="1933825at2759"/>
<evidence type="ECO:0000259" key="7">
    <source>
        <dbReference type="PROSITE" id="PS50157"/>
    </source>
</evidence>
<evidence type="ECO:0000313" key="9">
    <source>
        <dbReference type="Proteomes" id="UP000593562"/>
    </source>
</evidence>
<sequence length="232" mass="25970">MESPDKKSSSSEAAIIVSTSKEALQCQDYSLQNSKENETYHGFHQELNLIDCLKTDSSQTPSVTPQAIGVEPRVFSCNYCQRKFYSSQALGGHQNAHKRERNLAKRPRIAASALVSGHPYLHNNHLFSCMVSLPLLGRNLGIQAHSVIHKSSHIPSTIKKGHQNWSRPPIEQQPGIGKLSMETSLHSNVGSFNIERTTINSPVDKMIKGNIHRCTYRNKQDEMQKLDLSLKL</sequence>
<organism evidence="8 9">
    <name type="scientific">Tripterygium wilfordii</name>
    <name type="common">Thunder God vine</name>
    <dbReference type="NCBI Taxonomy" id="458696"/>
    <lineage>
        <taxon>Eukaryota</taxon>
        <taxon>Viridiplantae</taxon>
        <taxon>Streptophyta</taxon>
        <taxon>Embryophyta</taxon>
        <taxon>Tracheophyta</taxon>
        <taxon>Spermatophyta</taxon>
        <taxon>Magnoliopsida</taxon>
        <taxon>eudicotyledons</taxon>
        <taxon>Gunneridae</taxon>
        <taxon>Pentapetalae</taxon>
        <taxon>rosids</taxon>
        <taxon>fabids</taxon>
        <taxon>Celastrales</taxon>
        <taxon>Celastraceae</taxon>
        <taxon>Tripterygium</taxon>
    </lineage>
</organism>
<evidence type="ECO:0000256" key="4">
    <source>
        <dbReference type="ARBA" id="ARBA00022833"/>
    </source>
</evidence>
<evidence type="ECO:0000256" key="5">
    <source>
        <dbReference type="ARBA" id="ARBA00023242"/>
    </source>
</evidence>
<dbReference type="SUPFAM" id="SSF57667">
    <property type="entry name" value="beta-beta-alpha zinc fingers"/>
    <property type="match status" value="1"/>
</dbReference>
<dbReference type="PANTHER" id="PTHR47287:SF17">
    <property type="entry name" value="C2H2 AND C2HC ZINC FINGERS SUPERFAMILY PROTEIN"/>
    <property type="match status" value="1"/>
</dbReference>
<keyword evidence="5" id="KW-0539">Nucleus</keyword>
<accession>A0A7J7DAG0</accession>
<dbReference type="PROSITE" id="PS00028">
    <property type="entry name" value="ZINC_FINGER_C2H2_1"/>
    <property type="match status" value="1"/>
</dbReference>
<keyword evidence="9" id="KW-1185">Reference proteome</keyword>
<keyword evidence="4" id="KW-0862">Zinc</keyword>
<dbReference type="EMBL" id="JAAARO010000009">
    <property type="protein sequence ID" value="KAF5743352.1"/>
    <property type="molecule type" value="Genomic_DNA"/>
</dbReference>
<dbReference type="PROSITE" id="PS50157">
    <property type="entry name" value="ZINC_FINGER_C2H2_2"/>
    <property type="match status" value="1"/>
</dbReference>